<dbReference type="PANTHER" id="PTHR22550">
    <property type="entry name" value="SPORE GERMINATION PROTEIN"/>
    <property type="match status" value="1"/>
</dbReference>
<dbReference type="KEGG" id="cgrn:4412665_01174"/>
<dbReference type="RefSeq" id="WP_065860891.1">
    <property type="nucleotide sequence ID" value="NZ_LT906441.1"/>
</dbReference>
<sequence length="318" mass="34347">MAMLIHFAHPGRLWWLIVPVLLFLAWLVLDIRRRSVRSPDDRLRRVLPHQRGWKRWLAVMSSVASTACLVLAFAQPQSYRSVPRDRATIAVAIDVSRSMEANDVEPNRLTAAQDAAKEFVGSLPPRFNVALVRFAGTAQVVVPPTTDRGTVDRAIDNLKVLPSTAIGEGIYTSLDAIKLAPPDPRHPKEVAPAAIVLLSDGSTNMGRPSLQAGRDSGGKGVPVYTIAYGTARGYLVEDGVRQRVPVNRSELAAVAKASGGEKFSAQSLGELKKVYREISHSVGSDKVYAEITDVYVGISVILALVAAGGAVMLAARWP</sequence>
<keyword evidence="3 5" id="KW-1133">Transmembrane helix</keyword>
<reference evidence="7 8" key="1">
    <citation type="submission" date="2017-06" db="EMBL/GenBank/DDBJ databases">
        <authorList>
            <consortium name="Pathogen Informatics"/>
        </authorList>
    </citation>
    <scope>NUCLEOTIDE SEQUENCE [LARGE SCALE GENOMIC DNA]</scope>
    <source>
        <strain evidence="7 8">NCTC11865</strain>
    </source>
</reference>
<keyword evidence="4 5" id="KW-0472">Membrane</keyword>
<dbReference type="eggNOG" id="COG2304">
    <property type="taxonomic scope" value="Bacteria"/>
</dbReference>
<evidence type="ECO:0000256" key="3">
    <source>
        <dbReference type="ARBA" id="ARBA00022989"/>
    </source>
</evidence>
<evidence type="ECO:0000313" key="7">
    <source>
        <dbReference type="EMBL" id="SNV34792.1"/>
    </source>
</evidence>
<feature type="domain" description="VWFA" evidence="6">
    <location>
        <begin position="88"/>
        <end position="278"/>
    </location>
</feature>
<keyword evidence="1" id="KW-1003">Cell membrane</keyword>
<evidence type="ECO:0000313" key="8">
    <source>
        <dbReference type="Proteomes" id="UP000215332"/>
    </source>
</evidence>
<dbReference type="InterPro" id="IPR050768">
    <property type="entry name" value="UPF0353/GerABKA_families"/>
</dbReference>
<protein>
    <submittedName>
        <fullName evidence="7">Mg-chelatase subunit ChlD</fullName>
    </submittedName>
</protein>
<organism evidence="7 8">
    <name type="scientific">Cutibacterium granulosum</name>
    <dbReference type="NCBI Taxonomy" id="33011"/>
    <lineage>
        <taxon>Bacteria</taxon>
        <taxon>Bacillati</taxon>
        <taxon>Actinomycetota</taxon>
        <taxon>Actinomycetes</taxon>
        <taxon>Propionibacteriales</taxon>
        <taxon>Propionibacteriaceae</taxon>
        <taxon>Cutibacterium</taxon>
    </lineage>
</organism>
<feature type="transmembrane region" description="Helical" evidence="5">
    <location>
        <begin position="12"/>
        <end position="31"/>
    </location>
</feature>
<dbReference type="Pfam" id="PF13519">
    <property type="entry name" value="VWA_2"/>
    <property type="match status" value="1"/>
</dbReference>
<dbReference type="Proteomes" id="UP000215332">
    <property type="component" value="Chromosome 1"/>
</dbReference>
<evidence type="ECO:0000256" key="2">
    <source>
        <dbReference type="ARBA" id="ARBA00022692"/>
    </source>
</evidence>
<dbReference type="PROSITE" id="PS50234">
    <property type="entry name" value="VWFA"/>
    <property type="match status" value="1"/>
</dbReference>
<dbReference type="PANTHER" id="PTHR22550:SF5">
    <property type="entry name" value="LEUCINE ZIPPER PROTEIN 4"/>
    <property type="match status" value="1"/>
</dbReference>
<evidence type="ECO:0000256" key="4">
    <source>
        <dbReference type="ARBA" id="ARBA00023136"/>
    </source>
</evidence>
<dbReference type="SMART" id="SM00327">
    <property type="entry name" value="VWA"/>
    <property type="match status" value="1"/>
</dbReference>
<dbReference type="Gene3D" id="3.40.50.410">
    <property type="entry name" value="von Willebrand factor, type A domain"/>
    <property type="match status" value="1"/>
</dbReference>
<proteinExistence type="predicted"/>
<keyword evidence="2 5" id="KW-0812">Transmembrane</keyword>
<evidence type="ECO:0000256" key="1">
    <source>
        <dbReference type="ARBA" id="ARBA00022475"/>
    </source>
</evidence>
<dbReference type="InterPro" id="IPR036465">
    <property type="entry name" value="vWFA_dom_sf"/>
</dbReference>
<name>A0A239WK53_9ACTN</name>
<dbReference type="EMBL" id="LT906441">
    <property type="protein sequence ID" value="SNV34792.1"/>
    <property type="molecule type" value="Genomic_DNA"/>
</dbReference>
<evidence type="ECO:0000256" key="5">
    <source>
        <dbReference type="SAM" id="Phobius"/>
    </source>
</evidence>
<dbReference type="SUPFAM" id="SSF53300">
    <property type="entry name" value="vWA-like"/>
    <property type="match status" value="1"/>
</dbReference>
<accession>A0A239WK53</accession>
<dbReference type="InterPro" id="IPR002035">
    <property type="entry name" value="VWF_A"/>
</dbReference>
<dbReference type="AlphaFoldDB" id="A0A239WK53"/>
<gene>
    <name evidence="7" type="ORF">SAMEA4412665_01174</name>
</gene>
<feature type="transmembrane region" description="Helical" evidence="5">
    <location>
        <begin position="294"/>
        <end position="315"/>
    </location>
</feature>
<evidence type="ECO:0000259" key="6">
    <source>
        <dbReference type="PROSITE" id="PS50234"/>
    </source>
</evidence>